<proteinExistence type="predicted"/>
<dbReference type="OrthoDB" id="124202at2759"/>
<dbReference type="EMBL" id="ANIZ01002916">
    <property type="protein sequence ID" value="ETI37369.1"/>
    <property type="molecule type" value="Genomic_DNA"/>
</dbReference>
<reference evidence="1 2" key="1">
    <citation type="submission" date="2013-11" db="EMBL/GenBank/DDBJ databases">
        <title>The Genome Sequence of Phytophthora parasitica P1569.</title>
        <authorList>
            <consortium name="The Broad Institute Genomics Platform"/>
            <person name="Russ C."/>
            <person name="Tyler B."/>
            <person name="Panabieres F."/>
            <person name="Shan W."/>
            <person name="Tripathy S."/>
            <person name="Grunwald N."/>
            <person name="Machado M."/>
            <person name="Johnson C.S."/>
            <person name="Arredondo F."/>
            <person name="Hong C."/>
            <person name="Coffey M."/>
            <person name="Young S.K."/>
            <person name="Zeng Q."/>
            <person name="Gargeya S."/>
            <person name="Fitzgerald M."/>
            <person name="Abouelleil A."/>
            <person name="Alvarado L."/>
            <person name="Chapman S.B."/>
            <person name="Gainer-Dewar J."/>
            <person name="Goldberg J."/>
            <person name="Griggs A."/>
            <person name="Gujja S."/>
            <person name="Hansen M."/>
            <person name="Howarth C."/>
            <person name="Imamovic A."/>
            <person name="Ireland A."/>
            <person name="Larimer J."/>
            <person name="McCowan C."/>
            <person name="Murphy C."/>
            <person name="Pearson M."/>
            <person name="Poon T.W."/>
            <person name="Priest M."/>
            <person name="Roberts A."/>
            <person name="Saif S."/>
            <person name="Shea T."/>
            <person name="Sykes S."/>
            <person name="Wortman J."/>
            <person name="Nusbaum C."/>
            <person name="Birren B."/>
        </authorList>
    </citation>
    <scope>NUCLEOTIDE SEQUENCE [LARGE SCALE GENOMIC DNA]</scope>
    <source>
        <strain evidence="1 2">P1569</strain>
    </source>
</reference>
<evidence type="ECO:0000313" key="1">
    <source>
        <dbReference type="EMBL" id="ETI37369.1"/>
    </source>
</evidence>
<gene>
    <name evidence="1" type="ORF">F443_16634</name>
</gene>
<dbReference type="AlphaFoldDB" id="V9EE00"/>
<sequence length="117" mass="13483">KVVLYYFLPEHSHNIADRFIAWCRRATRGLNLYTPKDLIKEVNKVKSVQGVFLNHTDADRPFDMGWNELLSKYFIPPPGGYTTNYLFEIDRGVCSARRTGETPGEDSFVFDGSSWKC</sequence>
<comment type="caution">
    <text evidence="1">The sequence shown here is derived from an EMBL/GenBank/DDBJ whole genome shotgun (WGS) entry which is preliminary data.</text>
</comment>
<protein>
    <submittedName>
        <fullName evidence="1">Uncharacterized protein</fullName>
    </submittedName>
</protein>
<dbReference type="HOGENOM" id="CLU_2140029_0_0_1"/>
<feature type="non-terminal residue" evidence="1">
    <location>
        <position position="1"/>
    </location>
</feature>
<dbReference type="Proteomes" id="UP000018721">
    <property type="component" value="Unassembled WGS sequence"/>
</dbReference>
<accession>V9EE00</accession>
<evidence type="ECO:0000313" key="2">
    <source>
        <dbReference type="Proteomes" id="UP000018721"/>
    </source>
</evidence>
<name>V9EE00_PHYNI</name>
<organism evidence="1 2">
    <name type="scientific">Phytophthora nicotianae P1569</name>
    <dbReference type="NCBI Taxonomy" id="1317065"/>
    <lineage>
        <taxon>Eukaryota</taxon>
        <taxon>Sar</taxon>
        <taxon>Stramenopiles</taxon>
        <taxon>Oomycota</taxon>
        <taxon>Peronosporomycetes</taxon>
        <taxon>Peronosporales</taxon>
        <taxon>Peronosporaceae</taxon>
        <taxon>Phytophthora</taxon>
    </lineage>
</organism>
<keyword evidence="2" id="KW-1185">Reference proteome</keyword>